<dbReference type="InterPro" id="IPR014743">
    <property type="entry name" value="Cl-channel_core"/>
</dbReference>
<dbReference type="PANTHER" id="PTHR11689">
    <property type="entry name" value="CHLORIDE CHANNEL PROTEIN CLC FAMILY MEMBER"/>
    <property type="match status" value="1"/>
</dbReference>
<dbReference type="GO" id="GO:0015108">
    <property type="term" value="F:chloride transmembrane transporter activity"/>
    <property type="evidence" value="ECO:0007669"/>
    <property type="project" value="InterPro"/>
</dbReference>
<dbReference type="Pfam" id="PF00654">
    <property type="entry name" value="Voltage_CLC"/>
    <property type="match status" value="1"/>
</dbReference>
<dbReference type="InterPro" id="IPR001807">
    <property type="entry name" value="ClC"/>
</dbReference>
<dbReference type="SUPFAM" id="SSF81340">
    <property type="entry name" value="Clc chloride channel"/>
    <property type="match status" value="1"/>
</dbReference>
<reference evidence="8" key="1">
    <citation type="submission" date="2019-12" db="EMBL/GenBank/DDBJ databases">
        <title>Genome sequencing and annotation of Brassica cretica.</title>
        <authorList>
            <person name="Studholme D.J."/>
            <person name="Sarris P.F."/>
        </authorList>
    </citation>
    <scope>NUCLEOTIDE SEQUENCE</scope>
    <source>
        <strain evidence="8">PFS-102/07</strain>
        <tissue evidence="8">Leaf</tissue>
    </source>
</reference>
<accession>A0A8S9L517</accession>
<proteinExistence type="predicted"/>
<dbReference type="Gene3D" id="1.10.3080.10">
    <property type="entry name" value="Clc chloride channel"/>
    <property type="match status" value="1"/>
</dbReference>
<feature type="transmembrane region" description="Helical" evidence="7">
    <location>
        <begin position="151"/>
        <end position="177"/>
    </location>
</feature>
<organism evidence="8">
    <name type="scientific">Brassica cretica</name>
    <name type="common">Mustard</name>
    <dbReference type="NCBI Taxonomy" id="69181"/>
    <lineage>
        <taxon>Eukaryota</taxon>
        <taxon>Viridiplantae</taxon>
        <taxon>Streptophyta</taxon>
        <taxon>Embryophyta</taxon>
        <taxon>Tracheophyta</taxon>
        <taxon>Spermatophyta</taxon>
        <taxon>Magnoliopsida</taxon>
        <taxon>eudicotyledons</taxon>
        <taxon>Gunneridae</taxon>
        <taxon>Pentapetalae</taxon>
        <taxon>rosids</taxon>
        <taxon>malvids</taxon>
        <taxon>Brassicales</taxon>
        <taxon>Brassicaceae</taxon>
        <taxon>Brassiceae</taxon>
        <taxon>Brassica</taxon>
    </lineage>
</organism>
<comment type="subcellular location">
    <subcellularLocation>
        <location evidence="1">Membrane</location>
        <topology evidence="1">Multi-pass membrane protein</topology>
    </subcellularLocation>
</comment>
<name>A0A8S9L517_BRACR</name>
<protein>
    <recommendedName>
        <fullName evidence="9">Chloride channel protein</fullName>
    </recommendedName>
</protein>
<feature type="transmembrane region" description="Helical" evidence="7">
    <location>
        <begin position="329"/>
        <end position="349"/>
    </location>
</feature>
<feature type="transmembrane region" description="Helical" evidence="7">
    <location>
        <begin position="246"/>
        <end position="267"/>
    </location>
</feature>
<keyword evidence="3" id="KW-0677">Repeat</keyword>
<sequence>MFPATAIIQRPTLHPWRLVTFRLWRYVDVRKCIIDKNAKIGKNVIIMNKGMLLDTQAMKTILIEIPSLARLTSTAASYSKFVIVSREIRSALVAYCPPNRFSDEALQQHNPTLKRLARGSCCLKSFLKRINENDLFKHDWRSRSKAQVFQYIFAKWTLACLVGLLTGLIATLINLAVENIAGYKLLAVGYYIAQDRYLTGLLIFTGANLGLTLVATILVVVFAPTAAGPGIPEIKAYLNGVDTPNMFGATTMIVKIVGSIGAVAAGLDLGKEGPLVHIGSCIASLLGQGGPDNHRIKWRWLRYFNNDRDRRDLITCGSASGVRYHAVDIIPVTLIGVFGGILGSLYNNLLHKVLRLYNLINQ</sequence>
<gene>
    <name evidence="8" type="ORF">F2Q70_00027595</name>
</gene>
<evidence type="ECO:0008006" key="9">
    <source>
        <dbReference type="Google" id="ProtNLM"/>
    </source>
</evidence>
<dbReference type="GO" id="GO:0009705">
    <property type="term" value="C:plant-type vacuole membrane"/>
    <property type="evidence" value="ECO:0007669"/>
    <property type="project" value="TreeGrafter"/>
</dbReference>
<dbReference type="AlphaFoldDB" id="A0A8S9L517"/>
<comment type="caution">
    <text evidence="8">The sequence shown here is derived from an EMBL/GenBank/DDBJ whole genome shotgun (WGS) entry which is preliminary data.</text>
</comment>
<dbReference type="InterPro" id="IPR051280">
    <property type="entry name" value="Cl-channel/antiporter"/>
</dbReference>
<evidence type="ECO:0000256" key="4">
    <source>
        <dbReference type="ARBA" id="ARBA00022989"/>
    </source>
</evidence>
<evidence type="ECO:0000256" key="1">
    <source>
        <dbReference type="ARBA" id="ARBA00004141"/>
    </source>
</evidence>
<dbReference type="EMBL" id="QGKY02000094">
    <property type="protein sequence ID" value="KAF2601191.1"/>
    <property type="molecule type" value="Genomic_DNA"/>
</dbReference>
<keyword evidence="5" id="KW-0129">CBS domain</keyword>
<evidence type="ECO:0000256" key="3">
    <source>
        <dbReference type="ARBA" id="ARBA00022737"/>
    </source>
</evidence>
<evidence type="ECO:0000256" key="6">
    <source>
        <dbReference type="ARBA" id="ARBA00023136"/>
    </source>
</evidence>
<evidence type="ECO:0000256" key="2">
    <source>
        <dbReference type="ARBA" id="ARBA00022692"/>
    </source>
</evidence>
<feature type="transmembrane region" description="Helical" evidence="7">
    <location>
        <begin position="197"/>
        <end position="225"/>
    </location>
</feature>
<evidence type="ECO:0000256" key="7">
    <source>
        <dbReference type="SAM" id="Phobius"/>
    </source>
</evidence>
<keyword evidence="4 7" id="KW-1133">Transmembrane helix</keyword>
<keyword evidence="6 7" id="KW-0472">Membrane</keyword>
<dbReference type="GO" id="GO:0009671">
    <property type="term" value="F:nitrate:proton symporter activity"/>
    <property type="evidence" value="ECO:0007669"/>
    <property type="project" value="TreeGrafter"/>
</dbReference>
<evidence type="ECO:0000313" key="8">
    <source>
        <dbReference type="EMBL" id="KAF2601191.1"/>
    </source>
</evidence>
<dbReference type="PANTHER" id="PTHR11689:SF67">
    <property type="entry name" value="CHLORIDE CHANNEL PROTEIN CLC-A"/>
    <property type="match status" value="1"/>
</dbReference>
<keyword evidence="2 7" id="KW-0812">Transmembrane</keyword>
<evidence type="ECO:0000256" key="5">
    <source>
        <dbReference type="ARBA" id="ARBA00023122"/>
    </source>
</evidence>
<dbReference type="PRINTS" id="PR00762">
    <property type="entry name" value="CLCHANNEL"/>
</dbReference>